<evidence type="ECO:0000313" key="2">
    <source>
        <dbReference type="Proteomes" id="UP000887565"/>
    </source>
</evidence>
<keyword evidence="2" id="KW-1185">Reference proteome</keyword>
<dbReference type="Proteomes" id="UP000887565">
    <property type="component" value="Unplaced"/>
</dbReference>
<proteinExistence type="predicted"/>
<accession>A0A915HN26</accession>
<dbReference type="AlphaFoldDB" id="A0A915HN26"/>
<reference evidence="3" key="1">
    <citation type="submission" date="2022-11" db="UniProtKB">
        <authorList>
            <consortium name="WormBaseParasite"/>
        </authorList>
    </citation>
    <scope>IDENTIFICATION</scope>
</reference>
<dbReference type="WBParaSite" id="nRc.2.0.1.t02906-RA">
    <property type="protein sequence ID" value="nRc.2.0.1.t02906-RA"/>
    <property type="gene ID" value="nRc.2.0.1.g02906"/>
</dbReference>
<evidence type="ECO:0000313" key="3">
    <source>
        <dbReference type="WBParaSite" id="nRc.2.0.1.t02906-RA"/>
    </source>
</evidence>
<evidence type="ECO:0000256" key="1">
    <source>
        <dbReference type="SAM" id="MobiDB-lite"/>
    </source>
</evidence>
<sequence>MTEEKQRLTSAKMHSTMENEKQREKNVRFTVSCLVSDHRSASQENEYLRMKSKFKNSRHAKLRIQHGAVSEQPADQSCEI</sequence>
<organism evidence="2 3">
    <name type="scientific">Romanomermis culicivorax</name>
    <name type="common">Nematode worm</name>
    <dbReference type="NCBI Taxonomy" id="13658"/>
    <lineage>
        <taxon>Eukaryota</taxon>
        <taxon>Metazoa</taxon>
        <taxon>Ecdysozoa</taxon>
        <taxon>Nematoda</taxon>
        <taxon>Enoplea</taxon>
        <taxon>Dorylaimia</taxon>
        <taxon>Mermithida</taxon>
        <taxon>Mermithoidea</taxon>
        <taxon>Mermithidae</taxon>
        <taxon>Romanomermis</taxon>
    </lineage>
</organism>
<protein>
    <submittedName>
        <fullName evidence="3">Uncharacterized protein</fullName>
    </submittedName>
</protein>
<name>A0A915HN26_ROMCU</name>
<feature type="compositionally biased region" description="Basic and acidic residues" evidence="1">
    <location>
        <begin position="15"/>
        <end position="25"/>
    </location>
</feature>
<feature type="region of interest" description="Disordered" evidence="1">
    <location>
        <begin position="1"/>
        <end position="25"/>
    </location>
</feature>